<evidence type="ECO:0000256" key="1">
    <source>
        <dbReference type="ARBA" id="ARBA00004906"/>
    </source>
</evidence>
<comment type="pathway">
    <text evidence="1">Protein modification; protein ubiquitination.</text>
</comment>
<dbReference type="Pfam" id="PF24570">
    <property type="entry name" value="BACK_BPM_SPOP"/>
    <property type="match status" value="1"/>
</dbReference>
<dbReference type="Gene3D" id="3.30.710.10">
    <property type="entry name" value="Potassium Channel Kv1.1, Chain A"/>
    <property type="match status" value="1"/>
</dbReference>
<protein>
    <recommendedName>
        <fullName evidence="8">BTB domain-containing protein</fullName>
    </recommendedName>
</protein>
<keyword evidence="7" id="KW-1185">Reference proteome</keyword>
<dbReference type="InterPro" id="IPR002083">
    <property type="entry name" value="MATH/TRAF_dom"/>
</dbReference>
<dbReference type="Proteomes" id="UP000324897">
    <property type="component" value="Unassembled WGS sequence"/>
</dbReference>
<dbReference type="InterPro" id="IPR008974">
    <property type="entry name" value="TRAF-like"/>
</dbReference>
<evidence type="ECO:0000256" key="2">
    <source>
        <dbReference type="ARBA" id="ARBA00010846"/>
    </source>
</evidence>
<dbReference type="SMART" id="SM00225">
    <property type="entry name" value="BTB"/>
    <property type="match status" value="1"/>
</dbReference>
<evidence type="ECO:0000259" key="4">
    <source>
        <dbReference type="PROSITE" id="PS50097"/>
    </source>
</evidence>
<dbReference type="Gene3D" id="6.10.250.3030">
    <property type="match status" value="1"/>
</dbReference>
<feature type="compositionally biased region" description="Low complexity" evidence="3">
    <location>
        <begin position="151"/>
        <end position="160"/>
    </location>
</feature>
<dbReference type="InterPro" id="IPR011333">
    <property type="entry name" value="SKP1/BTB/POZ_sf"/>
</dbReference>
<sequence length="339" mass="37433">MASSVTVRRTFEVPGYSTTNGVLYVVPFITRSAVFDAGGYEWSIFFNPDANGDGHMISIHLQLETRGATVTAQVGFGLLDPSGSQPVWKLKETTPPTELTSDDVFKPQTGWTVSRSDINAAPGSGFLTRGGLLFECTVTVFFTHDAPPPAASTAATASATQPNNKAALPPSDDLMEQLRLLHATEDGADVTYSVDGKEFRAHKIILALRSPVFKAELYRWAKEDDKGPQRIEVKEIKASAFKALLHYIYTDTLLIPSEVDDDDEDDHEMMMVQDLLVAADRYGVERMRLMCEDKLCKMLDVENVANVLAFADDHHFVTLKDACIEFMMTSDRLARVKAT</sequence>
<comment type="caution">
    <text evidence="6">The sequence shown here is derived from an EMBL/GenBank/DDBJ whole genome shotgun (WGS) entry which is preliminary data.</text>
</comment>
<dbReference type="Gramene" id="TVU42031">
    <property type="protein sequence ID" value="TVU42031"/>
    <property type="gene ID" value="EJB05_08413"/>
</dbReference>
<evidence type="ECO:0000313" key="6">
    <source>
        <dbReference type="EMBL" id="TVU42031.1"/>
    </source>
</evidence>
<name>A0A5J9W245_9POAL</name>
<feature type="domain" description="BTB" evidence="4">
    <location>
        <begin position="188"/>
        <end position="257"/>
    </location>
</feature>
<dbReference type="PROSITE" id="PS50097">
    <property type="entry name" value="BTB"/>
    <property type="match status" value="1"/>
</dbReference>
<dbReference type="Pfam" id="PF00651">
    <property type="entry name" value="BTB"/>
    <property type="match status" value="1"/>
</dbReference>
<dbReference type="SUPFAM" id="SSF54695">
    <property type="entry name" value="POZ domain"/>
    <property type="match status" value="1"/>
</dbReference>
<dbReference type="InterPro" id="IPR000210">
    <property type="entry name" value="BTB/POZ_dom"/>
</dbReference>
<dbReference type="OrthoDB" id="10249567at2759"/>
<dbReference type="SUPFAM" id="SSF49599">
    <property type="entry name" value="TRAF domain-like"/>
    <property type="match status" value="1"/>
</dbReference>
<dbReference type="EMBL" id="RWGY01000005">
    <property type="protein sequence ID" value="TVU42031.1"/>
    <property type="molecule type" value="Genomic_DNA"/>
</dbReference>
<dbReference type="InterPro" id="IPR045005">
    <property type="entry name" value="BPM1-6"/>
</dbReference>
<dbReference type="InterPro" id="IPR056423">
    <property type="entry name" value="BACK_BPM_SPOP"/>
</dbReference>
<comment type="similarity">
    <text evidence="2">Belongs to the Tdpoz family.</text>
</comment>
<dbReference type="CDD" id="cd00121">
    <property type="entry name" value="MATH"/>
    <property type="match status" value="1"/>
</dbReference>
<gene>
    <name evidence="6" type="ORF">EJB05_08413</name>
</gene>
<dbReference type="Gene3D" id="2.60.210.10">
    <property type="entry name" value="Apoptosis, Tumor Necrosis Factor Receptor Associated Protein 2, Chain A"/>
    <property type="match status" value="1"/>
</dbReference>
<organism evidence="6 7">
    <name type="scientific">Eragrostis curvula</name>
    <name type="common">weeping love grass</name>
    <dbReference type="NCBI Taxonomy" id="38414"/>
    <lineage>
        <taxon>Eukaryota</taxon>
        <taxon>Viridiplantae</taxon>
        <taxon>Streptophyta</taxon>
        <taxon>Embryophyta</taxon>
        <taxon>Tracheophyta</taxon>
        <taxon>Spermatophyta</taxon>
        <taxon>Magnoliopsida</taxon>
        <taxon>Liliopsida</taxon>
        <taxon>Poales</taxon>
        <taxon>Poaceae</taxon>
        <taxon>PACMAD clade</taxon>
        <taxon>Chloridoideae</taxon>
        <taxon>Eragrostideae</taxon>
        <taxon>Eragrostidinae</taxon>
        <taxon>Eragrostis</taxon>
    </lineage>
</organism>
<evidence type="ECO:0000313" key="7">
    <source>
        <dbReference type="Proteomes" id="UP000324897"/>
    </source>
</evidence>
<dbReference type="AlphaFoldDB" id="A0A5J9W245"/>
<evidence type="ECO:0000256" key="3">
    <source>
        <dbReference type="SAM" id="MobiDB-lite"/>
    </source>
</evidence>
<feature type="region of interest" description="Disordered" evidence="3">
    <location>
        <begin position="151"/>
        <end position="170"/>
    </location>
</feature>
<accession>A0A5J9W245</accession>
<dbReference type="GO" id="GO:0016567">
    <property type="term" value="P:protein ubiquitination"/>
    <property type="evidence" value="ECO:0007669"/>
    <property type="project" value="InterPro"/>
</dbReference>
<evidence type="ECO:0008006" key="8">
    <source>
        <dbReference type="Google" id="ProtNLM"/>
    </source>
</evidence>
<feature type="domain" description="MATH" evidence="5">
    <location>
        <begin position="6"/>
        <end position="138"/>
    </location>
</feature>
<dbReference type="PANTHER" id="PTHR26379">
    <property type="entry name" value="BTB/POZ AND MATH DOMAIN-CONTAINING PROTEIN 1"/>
    <property type="match status" value="1"/>
</dbReference>
<dbReference type="PROSITE" id="PS50144">
    <property type="entry name" value="MATH"/>
    <property type="match status" value="1"/>
</dbReference>
<evidence type="ECO:0000259" key="5">
    <source>
        <dbReference type="PROSITE" id="PS50144"/>
    </source>
</evidence>
<proteinExistence type="inferred from homology"/>
<dbReference type="PANTHER" id="PTHR26379:SF474">
    <property type="entry name" value="OS08G0228200 PROTEIN"/>
    <property type="match status" value="1"/>
</dbReference>
<reference evidence="6 7" key="1">
    <citation type="journal article" date="2019" name="Sci. Rep.">
        <title>A high-quality genome of Eragrostis curvula grass provides insights into Poaceae evolution and supports new strategies to enhance forage quality.</title>
        <authorList>
            <person name="Carballo J."/>
            <person name="Santos B.A.C.M."/>
            <person name="Zappacosta D."/>
            <person name="Garbus I."/>
            <person name="Selva J.P."/>
            <person name="Gallo C.A."/>
            <person name="Diaz A."/>
            <person name="Albertini E."/>
            <person name="Caccamo M."/>
            <person name="Echenique V."/>
        </authorList>
    </citation>
    <scope>NUCLEOTIDE SEQUENCE [LARGE SCALE GENOMIC DNA]</scope>
    <source>
        <strain evidence="7">cv. Victoria</strain>
        <tissue evidence="6">Leaf</tissue>
    </source>
</reference>
<feature type="non-terminal residue" evidence="6">
    <location>
        <position position="1"/>
    </location>
</feature>